<organism evidence="10 11">
    <name type="scientific">Mizuhopecten yessoensis</name>
    <name type="common">Japanese scallop</name>
    <name type="synonym">Patinopecten yessoensis</name>
    <dbReference type="NCBI Taxonomy" id="6573"/>
    <lineage>
        <taxon>Eukaryota</taxon>
        <taxon>Metazoa</taxon>
        <taxon>Spiralia</taxon>
        <taxon>Lophotrochozoa</taxon>
        <taxon>Mollusca</taxon>
        <taxon>Bivalvia</taxon>
        <taxon>Autobranchia</taxon>
        <taxon>Pteriomorphia</taxon>
        <taxon>Pectinida</taxon>
        <taxon>Pectinoidea</taxon>
        <taxon>Pectinidae</taxon>
        <taxon>Mizuhopecten</taxon>
    </lineage>
</organism>
<dbReference type="Pfam" id="PF00071">
    <property type="entry name" value="Ras"/>
    <property type="match status" value="1"/>
</dbReference>
<dbReference type="GO" id="GO:0007264">
    <property type="term" value="P:small GTPase-mediated signal transduction"/>
    <property type="evidence" value="ECO:0007669"/>
    <property type="project" value="InterPro"/>
</dbReference>
<comment type="caution">
    <text evidence="10">The sequence shown here is derived from an EMBL/GenBank/DDBJ whole genome shotgun (WGS) entry which is preliminary data.</text>
</comment>
<dbReference type="Gene3D" id="3.40.50.300">
    <property type="entry name" value="P-loop containing nucleotide triphosphate hydrolases"/>
    <property type="match status" value="1"/>
</dbReference>
<evidence type="ECO:0000256" key="4">
    <source>
        <dbReference type="ARBA" id="ARBA00022481"/>
    </source>
</evidence>
<comment type="similarity">
    <text evidence="2">Belongs to the small GTPase superfamily. Rho family.</text>
</comment>
<keyword evidence="8" id="KW-0449">Lipoprotein</keyword>
<dbReference type="STRING" id="6573.A0A210Q478"/>
<dbReference type="Proteomes" id="UP000242188">
    <property type="component" value="Unassembled WGS sequence"/>
</dbReference>
<keyword evidence="4" id="KW-0488">Methylation</keyword>
<name>A0A210Q478_MIZYE</name>
<dbReference type="CDD" id="cd00157">
    <property type="entry name" value="Rho"/>
    <property type="match status" value="1"/>
</dbReference>
<dbReference type="InterPro" id="IPR003578">
    <property type="entry name" value="Small_GTPase_Rho"/>
</dbReference>
<keyword evidence="9" id="KW-0636">Prenylation</keyword>
<dbReference type="SUPFAM" id="SSF52540">
    <property type="entry name" value="P-loop containing nucleoside triphosphate hydrolases"/>
    <property type="match status" value="1"/>
</dbReference>
<dbReference type="InterPro" id="IPR027417">
    <property type="entry name" value="P-loop_NTPase"/>
</dbReference>
<keyword evidence="5" id="KW-0547">Nucleotide-binding</keyword>
<evidence type="ECO:0000256" key="6">
    <source>
        <dbReference type="ARBA" id="ARBA00023134"/>
    </source>
</evidence>
<proteinExistence type="inferred from homology"/>
<dbReference type="PROSITE" id="PS51421">
    <property type="entry name" value="RAS"/>
    <property type="match status" value="1"/>
</dbReference>
<dbReference type="PANTHER" id="PTHR24072">
    <property type="entry name" value="RHO FAMILY GTPASE"/>
    <property type="match status" value="1"/>
</dbReference>
<dbReference type="EMBL" id="NEDP02005069">
    <property type="protein sequence ID" value="OWF43521.1"/>
    <property type="molecule type" value="Genomic_DNA"/>
</dbReference>
<dbReference type="SMART" id="SM00174">
    <property type="entry name" value="RHO"/>
    <property type="match status" value="1"/>
</dbReference>
<dbReference type="InterPro" id="IPR001806">
    <property type="entry name" value="Small_GTPase"/>
</dbReference>
<dbReference type="FunFam" id="3.40.50.300:FF:000983">
    <property type="entry name" value="Rho family GTPase"/>
    <property type="match status" value="1"/>
</dbReference>
<sequence length="208" mass="23480">MVTKRDEGDDSFTAGEGEVKCVVVGDGGVGKTSMVLSYSTGKIMTEYQPTCFDSYTVPVPKDEGDVLVMVMDPAGQDTYDRLRTLSYFDTDIFLVCFAVDDKDSLDNVRTKWVPEIREYRPNTPFILVGTQTDLRGSVIDITDSCVTTQQGRKMARRLGAIKYMECSSLDGVGLEEIFRMTIRATTDRKKKRKWNSFKSLFRRKSILV</sequence>
<evidence type="ECO:0000313" key="11">
    <source>
        <dbReference type="Proteomes" id="UP000242188"/>
    </source>
</evidence>
<dbReference type="AlphaFoldDB" id="A0A210Q478"/>
<evidence type="ECO:0000256" key="9">
    <source>
        <dbReference type="ARBA" id="ARBA00023289"/>
    </source>
</evidence>
<evidence type="ECO:0000256" key="3">
    <source>
        <dbReference type="ARBA" id="ARBA00022475"/>
    </source>
</evidence>
<keyword evidence="7" id="KW-0472">Membrane</keyword>
<dbReference type="PROSITE" id="PS51419">
    <property type="entry name" value="RAB"/>
    <property type="match status" value="1"/>
</dbReference>
<dbReference type="OrthoDB" id="8830751at2759"/>
<dbReference type="GO" id="GO:0003924">
    <property type="term" value="F:GTPase activity"/>
    <property type="evidence" value="ECO:0007669"/>
    <property type="project" value="InterPro"/>
</dbReference>
<evidence type="ECO:0000256" key="7">
    <source>
        <dbReference type="ARBA" id="ARBA00023136"/>
    </source>
</evidence>
<dbReference type="PRINTS" id="PR00449">
    <property type="entry name" value="RASTRNSFRMNG"/>
</dbReference>
<dbReference type="SMART" id="SM00173">
    <property type="entry name" value="RAS"/>
    <property type="match status" value="1"/>
</dbReference>
<dbReference type="NCBIfam" id="TIGR00231">
    <property type="entry name" value="small_GTP"/>
    <property type="match status" value="1"/>
</dbReference>
<evidence type="ECO:0000256" key="2">
    <source>
        <dbReference type="ARBA" id="ARBA00010142"/>
    </source>
</evidence>
<evidence type="ECO:0000313" key="10">
    <source>
        <dbReference type="EMBL" id="OWF43521.1"/>
    </source>
</evidence>
<dbReference type="SMART" id="SM00175">
    <property type="entry name" value="RAB"/>
    <property type="match status" value="1"/>
</dbReference>
<keyword evidence="6" id="KW-0342">GTP-binding</keyword>
<dbReference type="InterPro" id="IPR005225">
    <property type="entry name" value="Small_GTP-bd"/>
</dbReference>
<evidence type="ECO:0000256" key="5">
    <source>
        <dbReference type="ARBA" id="ARBA00022741"/>
    </source>
</evidence>
<evidence type="ECO:0000256" key="1">
    <source>
        <dbReference type="ARBA" id="ARBA00004342"/>
    </source>
</evidence>
<keyword evidence="3" id="KW-1003">Cell membrane</keyword>
<dbReference type="PROSITE" id="PS51420">
    <property type="entry name" value="RHO"/>
    <property type="match status" value="1"/>
</dbReference>
<evidence type="ECO:0000256" key="8">
    <source>
        <dbReference type="ARBA" id="ARBA00023288"/>
    </source>
</evidence>
<comment type="subcellular location">
    <subcellularLocation>
        <location evidence="1">Cell membrane</location>
        <topology evidence="1">Lipid-anchor</topology>
        <orientation evidence="1">Cytoplasmic side</orientation>
    </subcellularLocation>
</comment>
<keyword evidence="11" id="KW-1185">Reference proteome</keyword>
<reference evidence="10 11" key="1">
    <citation type="journal article" date="2017" name="Nat. Ecol. Evol.">
        <title>Scallop genome provides insights into evolution of bilaterian karyotype and development.</title>
        <authorList>
            <person name="Wang S."/>
            <person name="Zhang J."/>
            <person name="Jiao W."/>
            <person name="Li J."/>
            <person name="Xun X."/>
            <person name="Sun Y."/>
            <person name="Guo X."/>
            <person name="Huan P."/>
            <person name="Dong B."/>
            <person name="Zhang L."/>
            <person name="Hu X."/>
            <person name="Sun X."/>
            <person name="Wang J."/>
            <person name="Zhao C."/>
            <person name="Wang Y."/>
            <person name="Wang D."/>
            <person name="Huang X."/>
            <person name="Wang R."/>
            <person name="Lv J."/>
            <person name="Li Y."/>
            <person name="Zhang Z."/>
            <person name="Liu B."/>
            <person name="Lu W."/>
            <person name="Hui Y."/>
            <person name="Liang J."/>
            <person name="Zhou Z."/>
            <person name="Hou R."/>
            <person name="Li X."/>
            <person name="Liu Y."/>
            <person name="Li H."/>
            <person name="Ning X."/>
            <person name="Lin Y."/>
            <person name="Zhao L."/>
            <person name="Xing Q."/>
            <person name="Dou J."/>
            <person name="Li Y."/>
            <person name="Mao J."/>
            <person name="Guo H."/>
            <person name="Dou H."/>
            <person name="Li T."/>
            <person name="Mu C."/>
            <person name="Jiang W."/>
            <person name="Fu Q."/>
            <person name="Fu X."/>
            <person name="Miao Y."/>
            <person name="Liu J."/>
            <person name="Yu Q."/>
            <person name="Li R."/>
            <person name="Liao H."/>
            <person name="Li X."/>
            <person name="Kong Y."/>
            <person name="Jiang Z."/>
            <person name="Chourrout D."/>
            <person name="Li R."/>
            <person name="Bao Z."/>
        </authorList>
    </citation>
    <scope>NUCLEOTIDE SEQUENCE [LARGE SCALE GENOMIC DNA]</scope>
    <source>
        <strain evidence="10 11">PY_sf001</strain>
    </source>
</reference>
<dbReference type="GO" id="GO:0005886">
    <property type="term" value="C:plasma membrane"/>
    <property type="evidence" value="ECO:0007669"/>
    <property type="project" value="UniProtKB-SubCell"/>
</dbReference>
<gene>
    <name evidence="10" type="ORF">KP79_PYT09505</name>
</gene>
<accession>A0A210Q478</accession>
<dbReference type="GO" id="GO:0005525">
    <property type="term" value="F:GTP binding"/>
    <property type="evidence" value="ECO:0007669"/>
    <property type="project" value="UniProtKB-KW"/>
</dbReference>
<protein>
    <submittedName>
        <fullName evidence="10">Ras-related C3 botulinum toxin substrate 1</fullName>
    </submittedName>
</protein>